<dbReference type="Gene3D" id="3.40.50.1820">
    <property type="entry name" value="alpha/beta hydrolase"/>
    <property type="match status" value="1"/>
</dbReference>
<reference evidence="1 2" key="1">
    <citation type="journal article" date="2015" name="Parasit. Vectors">
        <title>Draft genome of the scabies mite.</title>
        <authorList>
            <person name="Rider S.D.Jr."/>
            <person name="Morgan M.S."/>
            <person name="Arlian L.G."/>
        </authorList>
    </citation>
    <scope>NUCLEOTIDE SEQUENCE [LARGE SCALE GENOMIC DNA]</scope>
    <source>
        <strain evidence="1">Arlian Lab</strain>
    </source>
</reference>
<gene>
    <name evidence="1" type="ORF">QR98_0098980</name>
</gene>
<dbReference type="SUPFAM" id="SSF53474">
    <property type="entry name" value="alpha/beta-Hydrolases"/>
    <property type="match status" value="1"/>
</dbReference>
<sequence>MRGHTMNTFARGIGDGRRGRAGRAGRAVVAVVASVTAAVVATGATAGAVSASPVATTTVGRPAAGGEQCVDVYALAVQGTGQSSVGADRFSDTGFLGGLFGTVSQQLSGATPLGGSVSQAWLRGESVFDAHRRAREQAGSGSAGGSSATTVGGAGVWTSPAGVRFAREYIPYEASFGGLGGVGRGSYVDSVDGAKKELVRRGREVLEACPSTKLALVGYSQGADVVDQTAALIGGGESSLPP</sequence>
<dbReference type="Proteomes" id="UP000616769">
    <property type="component" value="Unassembled WGS sequence"/>
</dbReference>
<proteinExistence type="predicted"/>
<feature type="non-terminal residue" evidence="1">
    <location>
        <position position="242"/>
    </location>
</feature>
<dbReference type="Pfam" id="PF01083">
    <property type="entry name" value="Cutinase"/>
    <property type="match status" value="1"/>
</dbReference>
<evidence type="ECO:0008006" key="3">
    <source>
        <dbReference type="Google" id="ProtNLM"/>
    </source>
</evidence>
<dbReference type="EMBL" id="JXLN01016936">
    <property type="protein sequence ID" value="KPM11327.1"/>
    <property type="molecule type" value="Genomic_DNA"/>
</dbReference>
<evidence type="ECO:0000313" key="1">
    <source>
        <dbReference type="EMBL" id="KPM11327.1"/>
    </source>
</evidence>
<organism evidence="1 2">
    <name type="scientific">Sarcoptes scabiei</name>
    <name type="common">Itch mite</name>
    <name type="synonym">Acarus scabiei</name>
    <dbReference type="NCBI Taxonomy" id="52283"/>
    <lineage>
        <taxon>Eukaryota</taxon>
        <taxon>Metazoa</taxon>
        <taxon>Ecdysozoa</taxon>
        <taxon>Arthropoda</taxon>
        <taxon>Chelicerata</taxon>
        <taxon>Arachnida</taxon>
        <taxon>Acari</taxon>
        <taxon>Acariformes</taxon>
        <taxon>Sarcoptiformes</taxon>
        <taxon>Astigmata</taxon>
        <taxon>Psoroptidia</taxon>
        <taxon>Sarcoptoidea</taxon>
        <taxon>Sarcoptidae</taxon>
        <taxon>Sarcoptinae</taxon>
        <taxon>Sarcoptes</taxon>
    </lineage>
</organism>
<comment type="caution">
    <text evidence="1">The sequence shown here is derived from an EMBL/GenBank/DDBJ whole genome shotgun (WGS) entry which is preliminary data.</text>
</comment>
<evidence type="ECO:0000313" key="2">
    <source>
        <dbReference type="Proteomes" id="UP000616769"/>
    </source>
</evidence>
<dbReference type="GO" id="GO:0016787">
    <property type="term" value="F:hydrolase activity"/>
    <property type="evidence" value="ECO:0007669"/>
    <property type="project" value="InterPro"/>
</dbReference>
<dbReference type="InterPro" id="IPR000675">
    <property type="entry name" value="Cutinase/axe"/>
</dbReference>
<protein>
    <recommendedName>
        <fullName evidence="3">Cutinase</fullName>
    </recommendedName>
</protein>
<accession>A0A132AK72</accession>
<dbReference type="AlphaFoldDB" id="A0A132AK72"/>
<dbReference type="VEuPathDB" id="VectorBase:SSCA009062"/>
<dbReference type="InterPro" id="IPR029058">
    <property type="entry name" value="AB_hydrolase_fold"/>
</dbReference>
<name>A0A132AK72_SARSC</name>